<evidence type="ECO:0000259" key="2">
    <source>
        <dbReference type="PROSITE" id="PS51782"/>
    </source>
</evidence>
<dbReference type="Pfam" id="PF00704">
    <property type="entry name" value="Glyco_hydro_18"/>
    <property type="match status" value="1"/>
</dbReference>
<evidence type="ECO:0000259" key="3">
    <source>
        <dbReference type="PROSITE" id="PS51910"/>
    </source>
</evidence>
<evidence type="ECO:0000313" key="4">
    <source>
        <dbReference type="EMBL" id="GGA42871.1"/>
    </source>
</evidence>
<dbReference type="Gene3D" id="3.10.350.10">
    <property type="entry name" value="LysM domain"/>
    <property type="match status" value="2"/>
</dbReference>
<sequence length="450" mass="51142">MGLFAIRILSVFALLLNGIFPPFQMVSATPRAQGTVIETVRKGDTLQKVALRYRTDWKHLKRINGLTRNGLVPGQSLLVPGTRLKIRNGDSAWDISLRHGLNLRQLKKANPGKRLSSLRPGTWLNIPQPRKRNISTGQFFVPTGVPEKDRQLLRRYRQVSRVGLFHIPIRPNGALGVRSFGTATSQIRRQGQFAYPVVTNLTDQGFDDNLARKVLSRPTARKTLVDSIWHLLKANRFQGVMLDIEGLKPLDRKIFNRFLRELSHKLHASGMEVTISVPPKQSPGAPAHSGAYDYPWIGRFADRIFVMAYDWYIPPYTRSGPSAPYAEVKATMKYASSVIPRHKLYLGIPLYAYEWVTGTNQGTAYSQSKAIEKAVDHGSVIHFDVQSRNSWFRYREKGKTRTVWFEDARSLSNKFQLVRNMGWAGMGGWQMGLLFPQGEALLEKQFRMVR</sequence>
<dbReference type="PANTHER" id="PTHR46066:SF2">
    <property type="entry name" value="CHITINASE DOMAIN-CONTAINING PROTEIN 1"/>
    <property type="match status" value="1"/>
</dbReference>
<dbReference type="InterPro" id="IPR029070">
    <property type="entry name" value="Chitinase_insertion_sf"/>
</dbReference>
<gene>
    <name evidence="4" type="primary">ydhD</name>
    <name evidence="4" type="ORF">GCM10007416_14890</name>
</gene>
<dbReference type="InterPro" id="IPR001223">
    <property type="entry name" value="Glyco_hydro18_cat"/>
</dbReference>
<accession>A0ABQ1GFM2</accession>
<evidence type="ECO:0000313" key="5">
    <source>
        <dbReference type="Proteomes" id="UP000617979"/>
    </source>
</evidence>
<dbReference type="InterPro" id="IPR011583">
    <property type="entry name" value="Chitinase_II/V-like_cat"/>
</dbReference>
<organism evidence="4 5">
    <name type="scientific">Kroppenstedtia guangzhouensis</name>
    <dbReference type="NCBI Taxonomy" id="1274356"/>
    <lineage>
        <taxon>Bacteria</taxon>
        <taxon>Bacillati</taxon>
        <taxon>Bacillota</taxon>
        <taxon>Bacilli</taxon>
        <taxon>Bacillales</taxon>
        <taxon>Thermoactinomycetaceae</taxon>
        <taxon>Kroppenstedtia</taxon>
    </lineage>
</organism>
<dbReference type="SUPFAM" id="SSF54106">
    <property type="entry name" value="LysM domain"/>
    <property type="match status" value="2"/>
</dbReference>
<feature type="domain" description="LysM" evidence="2">
    <location>
        <begin position="82"/>
        <end position="126"/>
    </location>
</feature>
<evidence type="ECO:0000256" key="1">
    <source>
        <dbReference type="ARBA" id="ARBA00023295"/>
    </source>
</evidence>
<dbReference type="EMBL" id="BMEX01000004">
    <property type="protein sequence ID" value="GGA42871.1"/>
    <property type="molecule type" value="Genomic_DNA"/>
</dbReference>
<dbReference type="CDD" id="cd00118">
    <property type="entry name" value="LysM"/>
    <property type="match status" value="2"/>
</dbReference>
<dbReference type="RefSeq" id="WP_188431460.1">
    <property type="nucleotide sequence ID" value="NZ_BMEX01000004.1"/>
</dbReference>
<dbReference type="SMART" id="SM00257">
    <property type="entry name" value="LysM"/>
    <property type="match status" value="2"/>
</dbReference>
<dbReference type="PANTHER" id="PTHR46066">
    <property type="entry name" value="CHITINASE DOMAIN-CONTAINING PROTEIN 1 FAMILY MEMBER"/>
    <property type="match status" value="1"/>
</dbReference>
<dbReference type="InterPro" id="IPR036779">
    <property type="entry name" value="LysM_dom_sf"/>
</dbReference>
<dbReference type="SMART" id="SM00636">
    <property type="entry name" value="Glyco_18"/>
    <property type="match status" value="1"/>
</dbReference>
<feature type="domain" description="GH18" evidence="3">
    <location>
        <begin position="130"/>
        <end position="450"/>
    </location>
</feature>
<keyword evidence="1" id="KW-0326">Glycosidase</keyword>
<dbReference type="PROSITE" id="PS51782">
    <property type="entry name" value="LYSM"/>
    <property type="match status" value="2"/>
</dbReference>
<keyword evidence="5" id="KW-1185">Reference proteome</keyword>
<comment type="caution">
    <text evidence="4">The sequence shown here is derived from an EMBL/GenBank/DDBJ whole genome shotgun (WGS) entry which is preliminary data.</text>
</comment>
<dbReference type="InterPro" id="IPR018392">
    <property type="entry name" value="LysM"/>
</dbReference>
<dbReference type="Pfam" id="PF01476">
    <property type="entry name" value="LysM"/>
    <property type="match status" value="2"/>
</dbReference>
<reference evidence="5" key="1">
    <citation type="journal article" date="2019" name="Int. J. Syst. Evol. Microbiol.">
        <title>The Global Catalogue of Microorganisms (GCM) 10K type strain sequencing project: providing services to taxonomists for standard genome sequencing and annotation.</title>
        <authorList>
            <consortium name="The Broad Institute Genomics Platform"/>
            <consortium name="The Broad Institute Genome Sequencing Center for Infectious Disease"/>
            <person name="Wu L."/>
            <person name="Ma J."/>
        </authorList>
    </citation>
    <scope>NUCLEOTIDE SEQUENCE [LARGE SCALE GENOMIC DNA]</scope>
    <source>
        <strain evidence="5">CGMCC 1.12404</strain>
    </source>
</reference>
<name>A0ABQ1GFM2_9BACL</name>
<dbReference type="PROSITE" id="PS51910">
    <property type="entry name" value="GH18_2"/>
    <property type="match status" value="1"/>
</dbReference>
<keyword evidence="1" id="KW-0378">Hydrolase</keyword>
<dbReference type="Gene3D" id="3.10.50.10">
    <property type="match status" value="1"/>
</dbReference>
<protein>
    <submittedName>
        <fullName evidence="4">Sporulation-specific glycosylase YdhD</fullName>
    </submittedName>
</protein>
<proteinExistence type="predicted"/>
<feature type="domain" description="LysM" evidence="2">
    <location>
        <begin position="36"/>
        <end position="79"/>
    </location>
</feature>
<dbReference type="SUPFAM" id="SSF51445">
    <property type="entry name" value="(Trans)glycosidases"/>
    <property type="match status" value="1"/>
</dbReference>
<dbReference type="InterPro" id="IPR017853">
    <property type="entry name" value="GH"/>
</dbReference>
<dbReference type="Gene3D" id="3.20.20.80">
    <property type="entry name" value="Glycosidases"/>
    <property type="match status" value="1"/>
</dbReference>
<dbReference type="Proteomes" id="UP000617979">
    <property type="component" value="Unassembled WGS sequence"/>
</dbReference>